<dbReference type="InterPro" id="IPR033118">
    <property type="entry name" value="EXPERA"/>
</dbReference>
<evidence type="ECO:0000313" key="19">
    <source>
        <dbReference type="EMBL" id="RXH80004.1"/>
    </source>
</evidence>
<comment type="caution">
    <text evidence="19">The sequence shown here is derived from an EMBL/GenBank/DDBJ whole genome shotgun (WGS) entry which is preliminary data.</text>
</comment>
<evidence type="ECO:0000256" key="1">
    <source>
        <dbReference type="ARBA" id="ARBA00004141"/>
    </source>
</evidence>
<evidence type="ECO:0008006" key="21">
    <source>
        <dbReference type="Google" id="ProtNLM"/>
    </source>
</evidence>
<feature type="domain" description="EXPERA" evidence="18">
    <location>
        <begin position="62"/>
        <end position="210"/>
    </location>
</feature>
<evidence type="ECO:0000256" key="11">
    <source>
        <dbReference type="ARBA" id="ARBA00023221"/>
    </source>
</evidence>
<proteinExistence type="inferred from homology"/>
<evidence type="ECO:0000256" key="12">
    <source>
        <dbReference type="ARBA" id="ARBA00023235"/>
    </source>
</evidence>
<keyword evidence="5" id="KW-0752">Steroid biosynthesis</keyword>
<keyword evidence="7" id="KW-0756">Sterol biosynthesis</keyword>
<dbReference type="PANTHER" id="PTHR14207:SF0">
    <property type="entry name" value="3-BETA-HYDROXYSTEROID-DELTA(8),DELTA(7)-ISOMERASE"/>
    <property type="match status" value="1"/>
</dbReference>
<dbReference type="PROSITE" id="PS51479">
    <property type="entry name" value="ZF_RTR1"/>
    <property type="match status" value="1"/>
</dbReference>
<dbReference type="Pfam" id="PF05241">
    <property type="entry name" value="EBP"/>
    <property type="match status" value="1"/>
</dbReference>
<dbReference type="PROSITE" id="PS51751">
    <property type="entry name" value="EXPERA"/>
    <property type="match status" value="1"/>
</dbReference>
<evidence type="ECO:0000256" key="10">
    <source>
        <dbReference type="ARBA" id="ARBA00023166"/>
    </source>
</evidence>
<keyword evidence="20" id="KW-1185">Reference proteome</keyword>
<dbReference type="GO" id="GO:0047750">
    <property type="term" value="F:cholestenol delta-isomerase activity"/>
    <property type="evidence" value="ECO:0007669"/>
    <property type="project" value="InterPro"/>
</dbReference>
<organism evidence="19 20">
    <name type="scientific">Malus domestica</name>
    <name type="common">Apple</name>
    <name type="synonym">Pyrus malus</name>
    <dbReference type="NCBI Taxonomy" id="3750"/>
    <lineage>
        <taxon>Eukaryota</taxon>
        <taxon>Viridiplantae</taxon>
        <taxon>Streptophyta</taxon>
        <taxon>Embryophyta</taxon>
        <taxon>Tracheophyta</taxon>
        <taxon>Spermatophyta</taxon>
        <taxon>Magnoliopsida</taxon>
        <taxon>eudicotyledons</taxon>
        <taxon>Gunneridae</taxon>
        <taxon>Pentapetalae</taxon>
        <taxon>rosids</taxon>
        <taxon>fabids</taxon>
        <taxon>Rosales</taxon>
        <taxon>Rosaceae</taxon>
        <taxon>Amygdaloideae</taxon>
        <taxon>Maleae</taxon>
        <taxon>Malus</taxon>
    </lineage>
</organism>
<reference evidence="19 20" key="1">
    <citation type="submission" date="2018-10" db="EMBL/GenBank/DDBJ databases">
        <title>A high-quality apple genome assembly.</title>
        <authorList>
            <person name="Hu J."/>
        </authorList>
    </citation>
    <scope>NUCLEOTIDE SEQUENCE [LARGE SCALE GENOMIC DNA]</scope>
    <source>
        <strain evidence="20">cv. HFTH1</strain>
        <tissue evidence="19">Young leaf</tissue>
    </source>
</reference>
<keyword evidence="11" id="KW-0753">Steroid metabolism</keyword>
<dbReference type="AlphaFoldDB" id="A0A498ID38"/>
<dbReference type="STRING" id="3750.A0A498ID38"/>
<evidence type="ECO:0000256" key="4">
    <source>
        <dbReference type="ARBA" id="ARBA00022692"/>
    </source>
</evidence>
<keyword evidence="4 14" id="KW-0812">Transmembrane</keyword>
<feature type="region of interest" description="Disordered" evidence="15">
    <location>
        <begin position="689"/>
        <end position="718"/>
    </location>
</feature>
<evidence type="ECO:0000313" key="20">
    <source>
        <dbReference type="Proteomes" id="UP000290289"/>
    </source>
</evidence>
<dbReference type="InterPro" id="IPR038534">
    <property type="entry name" value="Rtr1/RPAP2_sf"/>
</dbReference>
<feature type="transmembrane region" description="Helical" evidence="16">
    <location>
        <begin position="65"/>
        <end position="86"/>
    </location>
</feature>
<dbReference type="Proteomes" id="UP000290289">
    <property type="component" value="Chromosome 13"/>
</dbReference>
<evidence type="ECO:0000256" key="2">
    <source>
        <dbReference type="ARBA" id="ARBA00008337"/>
    </source>
</evidence>
<evidence type="ECO:0000256" key="7">
    <source>
        <dbReference type="ARBA" id="ARBA00023011"/>
    </source>
</evidence>
<evidence type="ECO:0000256" key="14">
    <source>
        <dbReference type="PROSITE-ProRule" id="PRU01087"/>
    </source>
</evidence>
<evidence type="ECO:0000256" key="15">
    <source>
        <dbReference type="SAM" id="MobiDB-lite"/>
    </source>
</evidence>
<dbReference type="GO" id="GO:0004769">
    <property type="term" value="F:steroid Delta-isomerase activity"/>
    <property type="evidence" value="ECO:0007669"/>
    <property type="project" value="TreeGrafter"/>
</dbReference>
<dbReference type="InterPro" id="IPR035892">
    <property type="entry name" value="C2_domain_sf"/>
</dbReference>
<feature type="domain" description="RTR1-type" evidence="17">
    <location>
        <begin position="528"/>
        <end position="718"/>
    </location>
</feature>
<dbReference type="InterPro" id="IPR007308">
    <property type="entry name" value="Rtr1/RPAP2_dom"/>
</dbReference>
<keyword evidence="6 14" id="KW-1133">Transmembrane helix</keyword>
<feature type="transmembrane region" description="Helical" evidence="16">
    <location>
        <begin position="28"/>
        <end position="53"/>
    </location>
</feature>
<name>A0A498ID38_MALDO</name>
<dbReference type="GO" id="GO:0000247">
    <property type="term" value="F:C-8 sterol isomerase activity"/>
    <property type="evidence" value="ECO:0007669"/>
    <property type="project" value="TreeGrafter"/>
</dbReference>
<dbReference type="GO" id="GO:0005783">
    <property type="term" value="C:endoplasmic reticulum"/>
    <property type="evidence" value="ECO:0007669"/>
    <property type="project" value="TreeGrafter"/>
</dbReference>
<evidence type="ECO:0000256" key="13">
    <source>
        <dbReference type="PROSITE-ProRule" id="PRU00812"/>
    </source>
</evidence>
<evidence type="ECO:0000256" key="8">
    <source>
        <dbReference type="ARBA" id="ARBA00023098"/>
    </source>
</evidence>
<dbReference type="Pfam" id="PF04181">
    <property type="entry name" value="RPAP2_Rtr1"/>
    <property type="match status" value="1"/>
</dbReference>
<dbReference type="Gene3D" id="2.60.40.150">
    <property type="entry name" value="C2 domain"/>
    <property type="match status" value="1"/>
</dbReference>
<protein>
    <recommendedName>
        <fullName evidence="21">C2 domain-containing protein</fullName>
    </recommendedName>
</protein>
<dbReference type="GO" id="GO:0016126">
    <property type="term" value="P:sterol biosynthetic process"/>
    <property type="evidence" value="ECO:0007669"/>
    <property type="project" value="UniProtKB-KW"/>
</dbReference>
<evidence type="ECO:0000259" key="18">
    <source>
        <dbReference type="PROSITE" id="PS51751"/>
    </source>
</evidence>
<evidence type="ECO:0000256" key="3">
    <source>
        <dbReference type="ARBA" id="ARBA00022516"/>
    </source>
</evidence>
<dbReference type="Gene3D" id="1.25.40.820">
    <property type="match status" value="1"/>
</dbReference>
<gene>
    <name evidence="19" type="ORF">DVH24_041151</name>
</gene>
<dbReference type="SUPFAM" id="SSF49562">
    <property type="entry name" value="C2 domain (Calcium/lipid-binding domain, CaLB)"/>
    <property type="match status" value="1"/>
</dbReference>
<feature type="transmembrane region" description="Helical" evidence="16">
    <location>
        <begin position="150"/>
        <end position="173"/>
    </location>
</feature>
<dbReference type="GO" id="GO:0016020">
    <property type="term" value="C:membrane"/>
    <property type="evidence" value="ECO:0007669"/>
    <property type="project" value="UniProtKB-SubCell"/>
</dbReference>
<keyword evidence="10" id="KW-1207">Sterol metabolism</keyword>
<keyword evidence="8" id="KW-0443">Lipid metabolism</keyword>
<keyword evidence="12" id="KW-0413">Isomerase</keyword>
<dbReference type="InterPro" id="IPR007905">
    <property type="entry name" value="EBP"/>
</dbReference>
<keyword evidence="3" id="KW-0444">Lipid biosynthesis</keyword>
<accession>A0A498ID38</accession>
<dbReference type="EMBL" id="RDQH01000339">
    <property type="protein sequence ID" value="RXH80004.1"/>
    <property type="molecule type" value="Genomic_DNA"/>
</dbReference>
<sequence>MEGSDSGIYGNHPYAPRDLKLPGFVPGFLSQSTILGVYGVSSLLVVSLTWLFSGRSPRKSKLERWLMCWWAFTGLTHLILEGYFAFSPEFYKDKTACYLAEVWKEYSKGDSRYAARDAGVVSVEGLTAVIEGPASLLAVYAISKGKPYSYVLQFAISLGQLYGTAVYFITAYLEGTERLQLHRTEGNLLQDCKDLSAFNFLNKLSVHSAVSIFNDEAKKEKQKKHLQQRHKTLVDREGDCNPEWNHTMQFNMNDVCLVDEFDNSFVGFHMQCESVFGKKSIGKVRVPFVDLIDEQCNEAVRFVSYQVRSSLGKPNGVLNFSYKVIKDNNNSRVGIYDSQESDSSSELTTASVSPDPAVNTVQSLYPALDVELLSRDINISYPLLSGVRAPLPRISVPSPKFNCHWRPNPYDITWLPSLLLFSLPATGPKEGRIPGTLINLPQVCLVIHVSPCHLYSLQLQGHILVIAVAMGILLGTGQFGMVENSTGHDGWISSPGIISSDVILPVPELGMGTRNGTVGVKTLNQLSLAGSIISRSDYSDVVTERTIADHCGYPRCPSALPSESSRPRKGHYRISLKEHKERRDVLDYGKVEKVLRAFEDVGLDKEEVGLWETGDLGISKLKIEEKSEAEIGDLGISKLKIEENSEVQLGDVGMKGAAKIKNVSVLKVIDTWWASREGDDEVAAFVHRQEQKQKQSNHAEINEAIPSALKEPRAAPRP</sequence>
<evidence type="ECO:0000256" key="6">
    <source>
        <dbReference type="ARBA" id="ARBA00022989"/>
    </source>
</evidence>
<evidence type="ECO:0000259" key="17">
    <source>
        <dbReference type="PROSITE" id="PS51479"/>
    </source>
</evidence>
<comment type="similarity">
    <text evidence="2">Belongs to the EBP family.</text>
</comment>
<evidence type="ECO:0000256" key="9">
    <source>
        <dbReference type="ARBA" id="ARBA00023136"/>
    </source>
</evidence>
<keyword evidence="9 14" id="KW-0472">Membrane</keyword>
<dbReference type="PANTHER" id="PTHR14207">
    <property type="entry name" value="STEROL ISOMERASE"/>
    <property type="match status" value="1"/>
</dbReference>
<comment type="subcellular location">
    <subcellularLocation>
        <location evidence="1">Membrane</location>
        <topology evidence="1">Multi-pass membrane protein</topology>
    </subcellularLocation>
</comment>
<evidence type="ECO:0000256" key="16">
    <source>
        <dbReference type="SAM" id="Phobius"/>
    </source>
</evidence>
<evidence type="ECO:0000256" key="5">
    <source>
        <dbReference type="ARBA" id="ARBA00022955"/>
    </source>
</evidence>
<comment type="similarity">
    <text evidence="13">Belongs to the RPAP2 family.</text>
</comment>